<dbReference type="EMBL" id="KZ678128">
    <property type="protein sequence ID" value="PSN74885.1"/>
    <property type="molecule type" value="Genomic_DNA"/>
</dbReference>
<accession>A0A2T2PB52</accession>
<keyword evidence="3 6" id="KW-0812">Transmembrane</keyword>
<feature type="transmembrane region" description="Helical" evidence="6">
    <location>
        <begin position="339"/>
        <end position="360"/>
    </location>
</feature>
<dbReference type="Gene3D" id="1.20.1250.20">
    <property type="entry name" value="MFS general substrate transporter like domains"/>
    <property type="match status" value="1"/>
</dbReference>
<organism evidence="9 10">
    <name type="scientific">Corynespora cassiicola Philippines</name>
    <dbReference type="NCBI Taxonomy" id="1448308"/>
    <lineage>
        <taxon>Eukaryota</taxon>
        <taxon>Fungi</taxon>
        <taxon>Dikarya</taxon>
        <taxon>Ascomycota</taxon>
        <taxon>Pezizomycotina</taxon>
        <taxon>Dothideomycetes</taxon>
        <taxon>Pleosporomycetidae</taxon>
        <taxon>Pleosporales</taxon>
        <taxon>Corynesporascaceae</taxon>
        <taxon>Corynespora</taxon>
    </lineage>
</organism>
<feature type="transmembrane region" description="Helical" evidence="6">
    <location>
        <begin position="380"/>
        <end position="398"/>
    </location>
</feature>
<evidence type="ECO:0000259" key="8">
    <source>
        <dbReference type="PROSITE" id="PS50850"/>
    </source>
</evidence>
<feature type="transmembrane region" description="Helical" evidence="6">
    <location>
        <begin position="151"/>
        <end position="171"/>
    </location>
</feature>
<dbReference type="AlphaFoldDB" id="A0A2T2PB52"/>
<dbReference type="InterPro" id="IPR020846">
    <property type="entry name" value="MFS_dom"/>
</dbReference>
<evidence type="ECO:0000256" key="3">
    <source>
        <dbReference type="ARBA" id="ARBA00022692"/>
    </source>
</evidence>
<dbReference type="OrthoDB" id="6612291at2759"/>
<feature type="transmembrane region" description="Helical" evidence="6">
    <location>
        <begin position="311"/>
        <end position="330"/>
    </location>
</feature>
<feature type="transmembrane region" description="Helical" evidence="6">
    <location>
        <begin position="441"/>
        <end position="459"/>
    </location>
</feature>
<keyword evidence="7" id="KW-0732">Signal</keyword>
<feature type="transmembrane region" description="Helical" evidence="6">
    <location>
        <begin position="62"/>
        <end position="81"/>
    </location>
</feature>
<evidence type="ECO:0000313" key="9">
    <source>
        <dbReference type="EMBL" id="PSN74885.1"/>
    </source>
</evidence>
<dbReference type="InterPro" id="IPR050360">
    <property type="entry name" value="MFS_Sugar_Transporters"/>
</dbReference>
<dbReference type="InterPro" id="IPR005829">
    <property type="entry name" value="Sugar_transporter_CS"/>
</dbReference>
<dbReference type="InterPro" id="IPR005828">
    <property type="entry name" value="MFS_sugar_transport-like"/>
</dbReference>
<comment type="subcellular location">
    <subcellularLocation>
        <location evidence="1">Membrane</location>
        <topology evidence="1">Multi-pass membrane protein</topology>
    </subcellularLocation>
</comment>
<feature type="transmembrane region" description="Helical" evidence="6">
    <location>
        <begin position="93"/>
        <end position="111"/>
    </location>
</feature>
<evidence type="ECO:0000256" key="2">
    <source>
        <dbReference type="ARBA" id="ARBA00010992"/>
    </source>
</evidence>
<dbReference type="PROSITE" id="PS00217">
    <property type="entry name" value="SUGAR_TRANSPORT_2"/>
    <property type="match status" value="1"/>
</dbReference>
<dbReference type="PROSITE" id="PS50850">
    <property type="entry name" value="MFS"/>
    <property type="match status" value="1"/>
</dbReference>
<dbReference type="PANTHER" id="PTHR48022">
    <property type="entry name" value="PLASTIDIC GLUCOSE TRANSPORTER 4"/>
    <property type="match status" value="1"/>
</dbReference>
<feature type="transmembrane region" description="Helical" evidence="6">
    <location>
        <begin position="410"/>
        <end position="429"/>
    </location>
</feature>
<reference evidence="9 10" key="1">
    <citation type="journal article" date="2018" name="Front. Microbiol.">
        <title>Genome-Wide Analysis of Corynespora cassiicola Leaf Fall Disease Putative Effectors.</title>
        <authorList>
            <person name="Lopez D."/>
            <person name="Ribeiro S."/>
            <person name="Label P."/>
            <person name="Fumanal B."/>
            <person name="Venisse J.S."/>
            <person name="Kohler A."/>
            <person name="de Oliveira R.R."/>
            <person name="Labutti K."/>
            <person name="Lipzen A."/>
            <person name="Lail K."/>
            <person name="Bauer D."/>
            <person name="Ohm R.A."/>
            <person name="Barry K.W."/>
            <person name="Spatafora J."/>
            <person name="Grigoriev I.V."/>
            <person name="Martin F.M."/>
            <person name="Pujade-Renaud V."/>
        </authorList>
    </citation>
    <scope>NUCLEOTIDE SEQUENCE [LARGE SCALE GENOMIC DNA]</scope>
    <source>
        <strain evidence="9 10">Philippines</strain>
    </source>
</reference>
<dbReference type="SUPFAM" id="SSF103473">
    <property type="entry name" value="MFS general substrate transporter"/>
    <property type="match status" value="1"/>
</dbReference>
<dbReference type="FunFam" id="1.20.1250.20:FF:000078">
    <property type="entry name" value="MFS maltose transporter, putative"/>
    <property type="match status" value="1"/>
</dbReference>
<dbReference type="Pfam" id="PF00083">
    <property type="entry name" value="Sugar_tr"/>
    <property type="match status" value="1"/>
</dbReference>
<feature type="transmembrane region" description="Helical" evidence="6">
    <location>
        <begin position="117"/>
        <end position="139"/>
    </location>
</feature>
<dbReference type="GO" id="GO:0016020">
    <property type="term" value="C:membrane"/>
    <property type="evidence" value="ECO:0007669"/>
    <property type="project" value="UniProtKB-SubCell"/>
</dbReference>
<evidence type="ECO:0000256" key="1">
    <source>
        <dbReference type="ARBA" id="ARBA00004141"/>
    </source>
</evidence>
<sequence>MSENSLWANRKCLFICCIVSIANLQYGLDSAAVGGLQAMPGFLRVFGYADPEAAGGYAIESTFQQLIASLLTLGSFVSALTAGTFSHFFGRKLALWIACVLNAVACVLQMASDTNAAIYSGRLILGFANGFLVTFSNIYTSEASPAHLRGVIVALFAYWVNIGSIIGAAVTNATKTRLDKASYQIPIGTLFIVPMILAVGLIFVPESPRYLLTKGKTEEARKSLEILRGSSLAPEVLELEWAEMVRGIEEEERLATTVGALDMFRGTDLRRTLLCYGMIACQTGSGIWFIISYNTYFLIVSGLNVNDAFKYNIMATCFGFLGVNMGMYLMKRHLGRRSILILGGCICGLSQLAFAIAGTVSPGSIALQNCLIAFTTLFKWGYNMCVGAASYPVATELVSTRLRAWTVGSATSLGYFLAWLNAFCTPYFINPENLGWGAKYGYIWAASNFLCVIFFFVCMPEMKGRTLEEIDELFENKVSALKFKTYESTLKRVVVRELGEGDAARLPEEVNEDASQGCKCKTTAN</sequence>
<dbReference type="PANTHER" id="PTHR48022:SF10">
    <property type="entry name" value="MAJOR FACILITATOR SUPERFAMILY (MFS) PROFILE DOMAIN-CONTAINING PROTEIN"/>
    <property type="match status" value="1"/>
</dbReference>
<evidence type="ECO:0000256" key="6">
    <source>
        <dbReference type="SAM" id="Phobius"/>
    </source>
</evidence>
<feature type="chain" id="PRO_5015455684" evidence="7">
    <location>
        <begin position="28"/>
        <end position="525"/>
    </location>
</feature>
<feature type="domain" description="Major facilitator superfamily (MFS) profile" evidence="8">
    <location>
        <begin position="15"/>
        <end position="463"/>
    </location>
</feature>
<keyword evidence="10" id="KW-1185">Reference proteome</keyword>
<proteinExistence type="inferred from homology"/>
<evidence type="ECO:0000256" key="5">
    <source>
        <dbReference type="ARBA" id="ARBA00023136"/>
    </source>
</evidence>
<keyword evidence="5 6" id="KW-0472">Membrane</keyword>
<gene>
    <name evidence="9" type="ORF">BS50DRAFT_479423</name>
</gene>
<dbReference type="GO" id="GO:0005351">
    <property type="term" value="F:carbohydrate:proton symporter activity"/>
    <property type="evidence" value="ECO:0007669"/>
    <property type="project" value="TreeGrafter"/>
</dbReference>
<evidence type="ECO:0000256" key="4">
    <source>
        <dbReference type="ARBA" id="ARBA00022989"/>
    </source>
</evidence>
<feature type="transmembrane region" description="Helical" evidence="6">
    <location>
        <begin position="273"/>
        <end position="291"/>
    </location>
</feature>
<name>A0A2T2PB52_CORCC</name>
<evidence type="ECO:0000313" key="10">
    <source>
        <dbReference type="Proteomes" id="UP000240883"/>
    </source>
</evidence>
<keyword evidence="4 6" id="KW-1133">Transmembrane helix</keyword>
<feature type="signal peptide" evidence="7">
    <location>
        <begin position="1"/>
        <end position="27"/>
    </location>
</feature>
<feature type="transmembrane region" description="Helical" evidence="6">
    <location>
        <begin position="183"/>
        <end position="204"/>
    </location>
</feature>
<protein>
    <submittedName>
        <fullName evidence="9">General substrate transporter</fullName>
    </submittedName>
</protein>
<dbReference type="Proteomes" id="UP000240883">
    <property type="component" value="Unassembled WGS sequence"/>
</dbReference>
<dbReference type="InterPro" id="IPR036259">
    <property type="entry name" value="MFS_trans_sf"/>
</dbReference>
<comment type="similarity">
    <text evidence="2">Belongs to the major facilitator superfamily. Sugar transporter (TC 2.A.1.1) family.</text>
</comment>
<evidence type="ECO:0000256" key="7">
    <source>
        <dbReference type="SAM" id="SignalP"/>
    </source>
</evidence>